<organism evidence="1 2">
    <name type="scientific">Choristoneura fumiferana</name>
    <name type="common">Spruce budworm moth</name>
    <name type="synonym">Archips fumiferana</name>
    <dbReference type="NCBI Taxonomy" id="7141"/>
    <lineage>
        <taxon>Eukaryota</taxon>
        <taxon>Metazoa</taxon>
        <taxon>Ecdysozoa</taxon>
        <taxon>Arthropoda</taxon>
        <taxon>Hexapoda</taxon>
        <taxon>Insecta</taxon>
        <taxon>Pterygota</taxon>
        <taxon>Neoptera</taxon>
        <taxon>Endopterygota</taxon>
        <taxon>Lepidoptera</taxon>
        <taxon>Glossata</taxon>
        <taxon>Ditrysia</taxon>
        <taxon>Tortricoidea</taxon>
        <taxon>Tortricidae</taxon>
        <taxon>Tortricinae</taxon>
        <taxon>Choristoneura</taxon>
    </lineage>
</organism>
<comment type="caution">
    <text evidence="1">The sequence shown here is derived from an EMBL/GenBank/DDBJ whole genome shotgun (WGS) entry which is preliminary data.</text>
</comment>
<dbReference type="EMBL" id="CM046131">
    <property type="protein sequence ID" value="KAI8430111.1"/>
    <property type="molecule type" value="Genomic_DNA"/>
</dbReference>
<evidence type="ECO:0000313" key="2">
    <source>
        <dbReference type="Proteomes" id="UP001064048"/>
    </source>
</evidence>
<evidence type="ECO:0000313" key="1">
    <source>
        <dbReference type="EMBL" id="KAI8430111.1"/>
    </source>
</evidence>
<proteinExistence type="predicted"/>
<reference evidence="1 2" key="1">
    <citation type="journal article" date="2022" name="Genome Biol. Evol.">
        <title>The Spruce Budworm Genome: Reconstructing the Evolutionary History of Antifreeze Proteins.</title>
        <authorList>
            <person name="Beliveau C."/>
            <person name="Gagne P."/>
            <person name="Picq S."/>
            <person name="Vernygora O."/>
            <person name="Keeling C.I."/>
            <person name="Pinkney K."/>
            <person name="Doucet D."/>
            <person name="Wen F."/>
            <person name="Johnston J.S."/>
            <person name="Maaroufi H."/>
            <person name="Boyle B."/>
            <person name="Laroche J."/>
            <person name="Dewar K."/>
            <person name="Juretic N."/>
            <person name="Blackburn G."/>
            <person name="Nisole A."/>
            <person name="Brunet B."/>
            <person name="Brandao M."/>
            <person name="Lumley L."/>
            <person name="Duan J."/>
            <person name="Quan G."/>
            <person name="Lucarotti C.J."/>
            <person name="Roe A.D."/>
            <person name="Sperling F.A.H."/>
            <person name="Levesque R.C."/>
            <person name="Cusson M."/>
        </authorList>
    </citation>
    <scope>NUCLEOTIDE SEQUENCE [LARGE SCALE GENOMIC DNA]</scope>
    <source>
        <strain evidence="1">Glfc:IPQL:Cfum</strain>
    </source>
</reference>
<dbReference type="Proteomes" id="UP001064048">
    <property type="component" value="Chromosome Z"/>
</dbReference>
<keyword evidence="2" id="KW-1185">Reference proteome</keyword>
<feature type="non-terminal residue" evidence="1">
    <location>
        <position position="620"/>
    </location>
</feature>
<name>A0ACC0K1E6_CHOFU</name>
<protein>
    <submittedName>
        <fullName evidence="1">Uncharacterized protein</fullName>
    </submittedName>
</protein>
<accession>A0ACC0K1E6</accession>
<gene>
    <name evidence="1" type="ORF">MSG28_000524</name>
</gene>
<sequence>MLVYYSNSDTKIVKVMSFYKISDKLRLLLLATLFLIQVTEGSKAEFVTCGTILKIMNVDLRLRLHSHDVKYGSGSGQQSVTAVDVTDDTNSHWLVRAPMGETCKRGEPIKCNTNIRLQHLSTKKNLHSHYFSSPLSGNQEVSCYGDDGGEGDSGDHWTVVCNNDYWRRDTPIKLRHVDTAVSPSQPTLGGASENHLRRRLSVLSTTSAPAPRAAQPRHAPHPPAHAANTARPDDLRAFVRAYNESLATTVKPHSVYISAEDEFATSHTVPDSVDCFGLGSLTKQLSWLFNMRPDSSDAVLPGQQFGLEWVDFKPNRRTIMIVHGFMSHSNASWEDVNVLTVDWSGGGNTWKYWRAVANTRRVGSDVVQFLKRLIALTGARMSDFHFIGHSLGAHICSFVSFHLGGVSRITGLDPAQPCFRTSDISERLDKSDADFVDVIHTNGRLLKKIGFGLPEPTGHADFYPNGGMQQPGCHDNGTKSLWSSFVPFPSQLQQAICSHGRAYLLFTESLINNNCSFRAYRWNLSYEGVNDSLKASCDRIGSCSEMGIKACGGGAMPGALGPYFVLTTEKVPYCHQNMYCNYTGLNCLITFEANKKNLVIDKPTAREQCLPSCLESELTM</sequence>